<name>A0AAV8S953_9ROSI</name>
<dbReference type="EC" id="2.7.11.1" evidence="2"/>
<evidence type="ECO:0000313" key="13">
    <source>
        <dbReference type="Proteomes" id="UP001159364"/>
    </source>
</evidence>
<comment type="caution">
    <text evidence="12">The sequence shown here is derived from an EMBL/GenBank/DDBJ whole genome shotgun (WGS) entry which is preliminary data.</text>
</comment>
<dbReference type="InterPro" id="IPR011009">
    <property type="entry name" value="Kinase-like_dom_sf"/>
</dbReference>
<keyword evidence="3" id="KW-0723">Serine/threonine-protein kinase</keyword>
<comment type="similarity">
    <text evidence="1">Belongs to the protein kinase superfamily. AGC Ser/Thr protein kinase family.</text>
</comment>
<evidence type="ECO:0000256" key="9">
    <source>
        <dbReference type="ARBA" id="ARBA00048679"/>
    </source>
</evidence>
<dbReference type="Proteomes" id="UP001159364">
    <property type="component" value="Linkage Group LG12"/>
</dbReference>
<dbReference type="Gene3D" id="3.30.200.20">
    <property type="entry name" value="Phosphorylase Kinase, domain 1"/>
    <property type="match status" value="1"/>
</dbReference>
<dbReference type="PANTHER" id="PTHR45637">
    <property type="entry name" value="FLIPPASE KINASE 1-RELATED"/>
    <property type="match status" value="1"/>
</dbReference>
<evidence type="ECO:0000256" key="7">
    <source>
        <dbReference type="ARBA" id="ARBA00022840"/>
    </source>
</evidence>
<evidence type="ECO:0000256" key="4">
    <source>
        <dbReference type="ARBA" id="ARBA00022679"/>
    </source>
</evidence>
<organism evidence="12 13">
    <name type="scientific">Erythroxylum novogranatense</name>
    <dbReference type="NCBI Taxonomy" id="1862640"/>
    <lineage>
        <taxon>Eukaryota</taxon>
        <taxon>Viridiplantae</taxon>
        <taxon>Streptophyta</taxon>
        <taxon>Embryophyta</taxon>
        <taxon>Tracheophyta</taxon>
        <taxon>Spermatophyta</taxon>
        <taxon>Magnoliopsida</taxon>
        <taxon>eudicotyledons</taxon>
        <taxon>Gunneridae</taxon>
        <taxon>Pentapetalae</taxon>
        <taxon>rosids</taxon>
        <taxon>fabids</taxon>
        <taxon>Malpighiales</taxon>
        <taxon>Erythroxylaceae</taxon>
        <taxon>Erythroxylum</taxon>
    </lineage>
</organism>
<dbReference type="InterPro" id="IPR000719">
    <property type="entry name" value="Prot_kinase_dom"/>
</dbReference>
<dbReference type="PROSITE" id="PS50011">
    <property type="entry name" value="PROTEIN_KINASE_DOM"/>
    <property type="match status" value="1"/>
</dbReference>
<reference evidence="12 13" key="1">
    <citation type="submission" date="2021-09" db="EMBL/GenBank/DDBJ databases">
        <title>Genomic insights and catalytic innovation underlie evolution of tropane alkaloids biosynthesis.</title>
        <authorList>
            <person name="Wang Y.-J."/>
            <person name="Tian T."/>
            <person name="Huang J.-P."/>
            <person name="Huang S.-X."/>
        </authorList>
    </citation>
    <scope>NUCLEOTIDE SEQUENCE [LARGE SCALE GENOMIC DNA]</scope>
    <source>
        <strain evidence="12">KIB-2018</strain>
        <tissue evidence="12">Leaf</tissue>
    </source>
</reference>
<keyword evidence="13" id="KW-1185">Reference proteome</keyword>
<evidence type="ECO:0000256" key="10">
    <source>
        <dbReference type="SAM" id="MobiDB-lite"/>
    </source>
</evidence>
<dbReference type="SMART" id="SM00220">
    <property type="entry name" value="S_TKc"/>
    <property type="match status" value="1"/>
</dbReference>
<gene>
    <name evidence="12" type="ORF">K2173_011284</name>
</gene>
<comment type="catalytic activity">
    <reaction evidence="8">
        <text>L-threonyl-[protein] + ATP = O-phospho-L-threonyl-[protein] + ADP + H(+)</text>
        <dbReference type="Rhea" id="RHEA:46608"/>
        <dbReference type="Rhea" id="RHEA-COMP:11060"/>
        <dbReference type="Rhea" id="RHEA-COMP:11605"/>
        <dbReference type="ChEBI" id="CHEBI:15378"/>
        <dbReference type="ChEBI" id="CHEBI:30013"/>
        <dbReference type="ChEBI" id="CHEBI:30616"/>
        <dbReference type="ChEBI" id="CHEBI:61977"/>
        <dbReference type="ChEBI" id="CHEBI:456216"/>
        <dbReference type="EC" id="2.7.11.1"/>
    </reaction>
</comment>
<keyword evidence="5" id="KW-0547">Nucleotide-binding</keyword>
<dbReference type="FunFam" id="1.10.510.10:FF:000028">
    <property type="entry name" value="serine/threonine-protein kinase D6PK-like"/>
    <property type="match status" value="1"/>
</dbReference>
<dbReference type="Pfam" id="PF00069">
    <property type="entry name" value="Pkinase"/>
    <property type="match status" value="2"/>
</dbReference>
<keyword evidence="6" id="KW-0418">Kinase</keyword>
<evidence type="ECO:0000256" key="1">
    <source>
        <dbReference type="ARBA" id="ARBA00009903"/>
    </source>
</evidence>
<dbReference type="GO" id="GO:0005524">
    <property type="term" value="F:ATP binding"/>
    <property type="evidence" value="ECO:0007669"/>
    <property type="project" value="UniProtKB-KW"/>
</dbReference>
<feature type="compositionally biased region" description="Polar residues" evidence="10">
    <location>
        <begin position="272"/>
        <end position="297"/>
    </location>
</feature>
<dbReference type="AlphaFoldDB" id="A0AAV8S953"/>
<evidence type="ECO:0000259" key="11">
    <source>
        <dbReference type="PROSITE" id="PS50011"/>
    </source>
</evidence>
<dbReference type="GO" id="GO:0004674">
    <property type="term" value="F:protein serine/threonine kinase activity"/>
    <property type="evidence" value="ECO:0007669"/>
    <property type="project" value="UniProtKB-KW"/>
</dbReference>
<evidence type="ECO:0000256" key="5">
    <source>
        <dbReference type="ARBA" id="ARBA00022741"/>
    </source>
</evidence>
<dbReference type="CDD" id="cd05574">
    <property type="entry name" value="STKc_phototropin_like"/>
    <property type="match status" value="1"/>
</dbReference>
<evidence type="ECO:0000256" key="8">
    <source>
        <dbReference type="ARBA" id="ARBA00047899"/>
    </source>
</evidence>
<dbReference type="SUPFAM" id="SSF56112">
    <property type="entry name" value="Protein kinase-like (PK-like)"/>
    <property type="match status" value="1"/>
</dbReference>
<keyword evidence="7" id="KW-0067">ATP-binding</keyword>
<proteinExistence type="inferred from homology"/>
<protein>
    <recommendedName>
        <fullName evidence="2">non-specific serine/threonine protein kinase</fullName>
        <ecNumber evidence="2">2.7.11.1</ecNumber>
    </recommendedName>
</protein>
<evidence type="ECO:0000313" key="12">
    <source>
        <dbReference type="EMBL" id="KAJ8748732.1"/>
    </source>
</evidence>
<feature type="region of interest" description="Disordered" evidence="10">
    <location>
        <begin position="258"/>
        <end position="305"/>
    </location>
</feature>
<sequence>MERVPEHKILPGKLPSMGGQVLNAYMSSGREAGQGTKLQIGLVRDAVARFNAQESHVMDFPVPVRPWKGKNFVPLQEEPMPDVIITKDSGDLFGDDGPSSFSGASHPPEPIDTDLMKTVYVPIKKSEAACLMKNRSVKGPFLEDLSIRVPPRKPSPVILSPAESLVEEPNDLVASPSPFSVPRQSQNTENGLLPPDSEEKECVWDASLPASGNVSPHSSIDSTGVFTAMSVVHSCASTYRSDVMTSDGMLSMDKNYESTKGSVSVRGDSLESAKTSVSRASDSSGLSDDSNWSNIMGSANKPHKGNDPRWKAILAIRARDGILGMSHFRLLKRLGCGDIGSVYLSELSGTRCFFAMKVMDKASLAMRKKLTRAQTEREILQLLDHPFLPTLYTHFETDRFSCLVMEYCPGGDLHTLRQRQPGKHFSEYAARFYAAEVLLALEYLHMLGVVYRDLKPENVLVRDDGHIMLSDFDLSLRCAVSPTLIRTSFDSNPAKRGAGGAFCVQPACIEPSSVCIQPACFIPRLFPQKSKKKTRKPRAELGLPASALPELVAEPTAARSMSFVGTHEYLAPEIIKAEGHGSAVDWWTFGIFLHELLYGKTPFKGSGNRATLFNVVGQQLRFPDSPATSYASRDLIRGLLVKEPQHRLGVKRGASEIKQHPFFEGVNWALIRCSTPPEVPRPVETELSGKFGGPVDPIGVGSSSKRMVGTDMKSGGKFLDFEFF</sequence>
<comment type="catalytic activity">
    <reaction evidence="9">
        <text>L-seryl-[protein] + ATP = O-phospho-L-seryl-[protein] + ADP + H(+)</text>
        <dbReference type="Rhea" id="RHEA:17989"/>
        <dbReference type="Rhea" id="RHEA-COMP:9863"/>
        <dbReference type="Rhea" id="RHEA-COMP:11604"/>
        <dbReference type="ChEBI" id="CHEBI:15378"/>
        <dbReference type="ChEBI" id="CHEBI:29999"/>
        <dbReference type="ChEBI" id="CHEBI:30616"/>
        <dbReference type="ChEBI" id="CHEBI:83421"/>
        <dbReference type="ChEBI" id="CHEBI:456216"/>
        <dbReference type="EC" id="2.7.11.1"/>
    </reaction>
</comment>
<dbReference type="EMBL" id="JAIWQS010000012">
    <property type="protein sequence ID" value="KAJ8748732.1"/>
    <property type="molecule type" value="Genomic_DNA"/>
</dbReference>
<evidence type="ECO:0000256" key="2">
    <source>
        <dbReference type="ARBA" id="ARBA00012513"/>
    </source>
</evidence>
<dbReference type="InterPro" id="IPR008271">
    <property type="entry name" value="Ser/Thr_kinase_AS"/>
</dbReference>
<feature type="domain" description="Protein kinase" evidence="11">
    <location>
        <begin position="328"/>
        <end position="663"/>
    </location>
</feature>
<feature type="region of interest" description="Disordered" evidence="10">
    <location>
        <begin position="171"/>
        <end position="197"/>
    </location>
</feature>
<dbReference type="PROSITE" id="PS00108">
    <property type="entry name" value="PROTEIN_KINASE_ST"/>
    <property type="match status" value="1"/>
</dbReference>
<dbReference type="FunFam" id="1.10.510.10:FF:000020">
    <property type="entry name" value="serine/threonine-protein kinase D6PK-like"/>
    <property type="match status" value="1"/>
</dbReference>
<dbReference type="FunFam" id="3.30.200.20:FF:000032">
    <property type="entry name" value="Serine/threonine-protein kinase D6PK-like"/>
    <property type="match status" value="1"/>
</dbReference>
<evidence type="ECO:0000256" key="6">
    <source>
        <dbReference type="ARBA" id="ARBA00022777"/>
    </source>
</evidence>
<accession>A0AAV8S953</accession>
<evidence type="ECO:0000256" key="3">
    <source>
        <dbReference type="ARBA" id="ARBA00022527"/>
    </source>
</evidence>
<keyword evidence="4" id="KW-0808">Transferase</keyword>
<dbReference type="Gene3D" id="1.10.510.10">
    <property type="entry name" value="Transferase(Phosphotransferase) domain 1"/>
    <property type="match status" value="2"/>
</dbReference>